<feature type="compositionally biased region" description="Polar residues" evidence="1">
    <location>
        <begin position="18"/>
        <end position="35"/>
    </location>
</feature>
<dbReference type="InterPro" id="IPR001662">
    <property type="entry name" value="EF1B_G_C"/>
</dbReference>
<dbReference type="GO" id="GO:0005737">
    <property type="term" value="C:cytoplasm"/>
    <property type="evidence" value="ECO:0007669"/>
    <property type="project" value="TreeGrafter"/>
</dbReference>
<dbReference type="InterPro" id="IPR050802">
    <property type="entry name" value="EF-GSTs"/>
</dbReference>
<gene>
    <name evidence="3" type="ORF">Vafri_9688</name>
</gene>
<protein>
    <recommendedName>
        <fullName evidence="2">EF-1-gamma C-terminal domain-containing protein</fullName>
    </recommendedName>
</protein>
<dbReference type="GO" id="GO:0005634">
    <property type="term" value="C:nucleus"/>
    <property type="evidence" value="ECO:0007669"/>
    <property type="project" value="TreeGrafter"/>
</dbReference>
<dbReference type="Pfam" id="PF00647">
    <property type="entry name" value="EF1G"/>
    <property type="match status" value="1"/>
</dbReference>
<feature type="compositionally biased region" description="Low complexity" evidence="1">
    <location>
        <begin position="137"/>
        <end position="150"/>
    </location>
</feature>
<dbReference type="EMBL" id="BNCO01000016">
    <property type="protein sequence ID" value="GIL54142.1"/>
    <property type="molecule type" value="Genomic_DNA"/>
</dbReference>
<feature type="region of interest" description="Disordered" evidence="1">
    <location>
        <begin position="1"/>
        <end position="160"/>
    </location>
</feature>
<reference evidence="3" key="1">
    <citation type="journal article" date="2021" name="Proc. Natl. Acad. Sci. U.S.A.">
        <title>Three genomes in the algal genus Volvox reveal the fate of a haploid sex-determining region after a transition to homothallism.</title>
        <authorList>
            <person name="Yamamoto K."/>
            <person name="Hamaji T."/>
            <person name="Kawai-Toyooka H."/>
            <person name="Matsuzaki R."/>
            <person name="Takahashi F."/>
            <person name="Nishimura Y."/>
            <person name="Kawachi M."/>
            <person name="Noguchi H."/>
            <person name="Minakuchi Y."/>
            <person name="Umen J.G."/>
            <person name="Toyoda A."/>
            <person name="Nozaki H."/>
        </authorList>
    </citation>
    <scope>NUCLEOTIDE SEQUENCE</scope>
    <source>
        <strain evidence="3">NIES-3780</strain>
    </source>
</reference>
<keyword evidence="4" id="KW-1185">Reference proteome</keyword>
<dbReference type="GO" id="GO:0003746">
    <property type="term" value="F:translation elongation factor activity"/>
    <property type="evidence" value="ECO:0007669"/>
    <property type="project" value="InterPro"/>
</dbReference>
<dbReference type="SUPFAM" id="SSF89942">
    <property type="entry name" value="eEF1-gamma domain"/>
    <property type="match status" value="1"/>
</dbReference>
<dbReference type="Gene3D" id="3.30.70.1010">
    <property type="entry name" value="Translation elongation factor EF1B, gamma chain, conserved domain"/>
    <property type="match status" value="1"/>
</dbReference>
<sequence>MGCGASVHAQGTLPLPSGSEQETVQGQTKSSTPSPVVNDIQGAQDPEANSDVGKDEAAQLTAGVPTPAASAEPDAEQQSQKGTFSNATTTAPTETGIPNVQDQDALPPVAPCSASSDAPSFGTGTEEGLVDNPPSPSSLRLSPAPQSPQQVRTAPGRGGGVQEATRLVLGASTASSAVDLERPMPCMSSGVLDPAVTPSSATATVTLLPEAPPGAVPRSRYTDASDLSISSHSFDLDGLGGDDSDDDELATLFTLQSWKRYYGYNKHKHNDLVTYFWRRFLPNDFSCFCISYRNQELLLTPYMAENCIHGYCARLEDLGLASEVFLQMYALHDPACDQYRIVGLMLVAGQSLPAALSSLSAFDGFVYHKAETTRVLVKQFVSALLVGRSPLHSLTLISGREVL</sequence>
<dbReference type="SMART" id="SM01183">
    <property type="entry name" value="EF1G"/>
    <property type="match status" value="1"/>
</dbReference>
<evidence type="ECO:0000313" key="4">
    <source>
        <dbReference type="Proteomes" id="UP000747399"/>
    </source>
</evidence>
<evidence type="ECO:0000256" key="1">
    <source>
        <dbReference type="SAM" id="MobiDB-lite"/>
    </source>
</evidence>
<dbReference type="InterPro" id="IPR036433">
    <property type="entry name" value="EF1B_G_C_sf"/>
</dbReference>
<organism evidence="3 4">
    <name type="scientific">Volvox africanus</name>
    <dbReference type="NCBI Taxonomy" id="51714"/>
    <lineage>
        <taxon>Eukaryota</taxon>
        <taxon>Viridiplantae</taxon>
        <taxon>Chlorophyta</taxon>
        <taxon>core chlorophytes</taxon>
        <taxon>Chlorophyceae</taxon>
        <taxon>CS clade</taxon>
        <taxon>Chlamydomonadales</taxon>
        <taxon>Volvocaceae</taxon>
        <taxon>Volvox</taxon>
    </lineage>
</organism>
<feature type="compositionally biased region" description="Polar residues" evidence="1">
    <location>
        <begin position="76"/>
        <end position="102"/>
    </location>
</feature>
<comment type="caution">
    <text evidence="3">The sequence shown here is derived from an EMBL/GenBank/DDBJ whole genome shotgun (WGS) entry which is preliminary data.</text>
</comment>
<dbReference type="PANTHER" id="PTHR43986:SF1">
    <property type="entry name" value="ELONGATION FACTOR 1-GAMMA"/>
    <property type="match status" value="1"/>
</dbReference>
<accession>A0A8J4F2S7</accession>
<name>A0A8J4F2S7_9CHLO</name>
<feature type="domain" description="EF-1-gamma C-terminal" evidence="2">
    <location>
        <begin position="244"/>
        <end position="351"/>
    </location>
</feature>
<dbReference type="AlphaFoldDB" id="A0A8J4F2S7"/>
<proteinExistence type="predicted"/>
<dbReference type="Proteomes" id="UP000747399">
    <property type="component" value="Unassembled WGS sequence"/>
</dbReference>
<evidence type="ECO:0000313" key="3">
    <source>
        <dbReference type="EMBL" id="GIL54142.1"/>
    </source>
</evidence>
<dbReference type="PANTHER" id="PTHR43986">
    <property type="entry name" value="ELONGATION FACTOR 1-GAMMA"/>
    <property type="match status" value="1"/>
</dbReference>
<evidence type="ECO:0000259" key="2">
    <source>
        <dbReference type="SMART" id="SM01183"/>
    </source>
</evidence>